<accession>A0A061BNX9</accession>
<feature type="region of interest" description="Disordered" evidence="1">
    <location>
        <begin position="96"/>
        <end position="123"/>
    </location>
</feature>
<organism evidence="2">
    <name type="scientific">Rhodotorula toruloides</name>
    <name type="common">Yeast</name>
    <name type="synonym">Rhodosporidium toruloides</name>
    <dbReference type="NCBI Taxonomy" id="5286"/>
    <lineage>
        <taxon>Eukaryota</taxon>
        <taxon>Fungi</taxon>
        <taxon>Dikarya</taxon>
        <taxon>Basidiomycota</taxon>
        <taxon>Pucciniomycotina</taxon>
        <taxon>Microbotryomycetes</taxon>
        <taxon>Sporidiobolales</taxon>
        <taxon>Sporidiobolaceae</taxon>
        <taxon>Rhodotorula</taxon>
    </lineage>
</organism>
<evidence type="ECO:0000256" key="1">
    <source>
        <dbReference type="SAM" id="MobiDB-lite"/>
    </source>
</evidence>
<proteinExistence type="predicted"/>
<sequence>MEDRRQLKRPRQEDLLTFEEVAREIFGSEVGVHYYLGRPLPFPSAPRRRATSPLPTASPRPSTPFGFMAQRPSSSLSFNVNSKRQKRWSTISSLSSFSSFSLPRPTSPSLSSTLFSRPSSPALSRPRLSKCYSVDSLSPVSLPLAPPARLEEREVYGELVDVDEMYRRKQEARRRKRELMRACGNYVIGEEEQRPEMVQVHTFGTAY</sequence>
<dbReference type="OrthoDB" id="10392681at2759"/>
<evidence type="ECO:0000313" key="2">
    <source>
        <dbReference type="EMBL" id="CDR48784.1"/>
    </source>
</evidence>
<gene>
    <name evidence="2" type="ORF">RHTO0S_20e01310g</name>
</gene>
<reference evidence="2" key="1">
    <citation type="journal article" date="2014" name="Genome Announc.">
        <title>Draft genome sequence of Rhodosporidium toruloides CECT1137, an oleaginous yeast of biotechnological interest.</title>
        <authorList>
            <person name="Morin N."/>
            <person name="Calcas X."/>
            <person name="Devillers H."/>
            <person name="Durrens P."/>
            <person name="Sherman D.J."/>
            <person name="Nicaud J.-M."/>
            <person name="Neuveglise C."/>
        </authorList>
    </citation>
    <scope>NUCLEOTIDE SEQUENCE</scope>
    <source>
        <strain evidence="2">CECT1137</strain>
    </source>
</reference>
<dbReference type="AlphaFoldDB" id="A0A061BNX9"/>
<dbReference type="EMBL" id="LK052955">
    <property type="protein sequence ID" value="CDR48784.1"/>
    <property type="molecule type" value="Genomic_DNA"/>
</dbReference>
<feature type="region of interest" description="Disordered" evidence="1">
    <location>
        <begin position="42"/>
        <end position="68"/>
    </location>
</feature>
<protein>
    <submittedName>
        <fullName evidence="2">RHTO0S20e01310g1_1</fullName>
    </submittedName>
</protein>
<name>A0A061BNX9_RHOTO</name>